<keyword evidence="5" id="KW-0540">Nuclease</keyword>
<keyword evidence="4" id="KW-0548">Nucleotidyltransferase</keyword>
<dbReference type="InterPro" id="IPR012337">
    <property type="entry name" value="RNaseH-like_sf"/>
</dbReference>
<sequence length="1500" mass="169233">MLDADKPNLPEGLVGPVSEVPVQIEGIYAKALLDSGSQVTLVYRSFYDTYLKHLELQPVKNLEIWGLSSHKYPYDGYLPLKLEFTEGVAGVHQVIDTLAIVCPDPVKREGIAIVLGTNTSLVKKLLESCRKQAGEKFLNVLTIHPVIREAYETIQQTDVSLDDPDKHGTVWFVKHNPVVLKPNQVLQLPGLLKFPGQMTESLVLVDRAAVGDTSSDHLEVRPELHSVSVVSSRRVTVTVKNMSTKEVWVKRGTSLAHVFPVSLVPQLTAKPPSEQNALTPASFDFGDSPMPVEAKQRLCEKMMQRKEVFSLHEWDVGCSKSTTHEIRLNDSRPFRERSRRLAPADLEDVRLHLQELQSSGIISESRSPYASPIVVVRKKSGKVRMCVDYRTLNQRTIPDQYTVPRIEDALHSLSGSRWFSVLDLRSGYYQIPMSDADKEKTAFICPLGFYEFERMPQGIFGAPATFQRVMERAVGDMNFLEVLVYLDDLIIFGRTIEEHEERLLKVLDRLKDEGLKISLDKCQFGRTSVNYVGHIVSQDGISTDPSKIEAVVSWPQPQTVTELRSFLGFCGYYRRFVKDFSKVCRPLNELLQGIPSSARSEKKRNKNSPVSNTKPCYKSSEPFGSRWTMQCDTAFQTLKNCLTQAPVLAFADAQKPYVLHVDASIDGLGGVLYQEHEEGLRPVAFISRSLSPSERNYPAHKLEFLALKWAVVDRLHDYLYGVPFEVRTDNNPLTYIMKSAKLDATGHRWLSALSTYNFSLKYRPGRKNVDEDALSRRPHTPSSADDEWQEIPAAGVRALCQALSAGRRTGNVSYPCVVQQARAHMSAVPKAYSHATEVSADHLPVLSQSELQMAQRNDSFLGEVWKAVSDKKSSSNIQSSHPKMKILKREWEKLSVDNGLLYRTVRQNDHQVKRQLVLPKQFHSKVLKSLHDEIGHLGFEKSYGLVRDRFYWPHMKRDVEAYCKTCERCIKRKTLPQRAAPLSHMQSSGPMDLVCIDFLSLEADSRNVCNVLVVTDHYTRYAQAFPTRDQKASTVAKTLWEKYFIHYGLPARIHSDQGRDFESQLVSDMLTMLGVKKSRTSPYHPQGDPQPERFNRTLLNMLGTLEPSQKSKWSQHIAHLVHAYNCTSNEATGFSPYSLMFGREARLPVDICFGVSADNTSPLSYSKYVSKMKQGLQAAYQLAQATSEKMNQSNKARYDQKVRYHSLKVGDRVLIRNLGLKGKQKLADRWSANPYVVESQLSGIPVYRLKPTDGNGPTKVMHRNHLLPLGQEVRLSSQVDLSPAPSPRALRRRKAKEKCKTQSETSPPVVDAFLREGDSSESESEFGFYSEDVVNVPSQVIDEIQSKDPVQDVECSEISDAHSVSEMPDIPYQSEISDVQLEAEGRNTEVVDVITEAHESTLQTTAPTGHVIQPEVVHPEVRRSFRERRPNTRFTYDKLGVPYIQSVSSQRCGISVAAAEILNVSRAYNSSHAWWCNPHALCEICNNQPVLVPYTQMVTL</sequence>
<dbReference type="Pfam" id="PF00665">
    <property type="entry name" value="rve"/>
    <property type="match status" value="1"/>
</dbReference>
<protein>
    <recommendedName>
        <fullName evidence="11">Gypsy retrotransposon integrase-like protein 1</fullName>
        <ecNumber evidence="2">3.1.26.4</ecNumber>
    </recommendedName>
</protein>
<dbReference type="Gene3D" id="3.10.10.10">
    <property type="entry name" value="HIV Type 1 Reverse Transcriptase, subunit A, domain 1"/>
    <property type="match status" value="1"/>
</dbReference>
<keyword evidence="8" id="KW-0460">Magnesium</keyword>
<dbReference type="PANTHER" id="PTHR37984:SF15">
    <property type="entry name" value="INTEGRASE CATALYTIC DOMAIN-CONTAINING PROTEIN"/>
    <property type="match status" value="1"/>
</dbReference>
<evidence type="ECO:0000256" key="1">
    <source>
        <dbReference type="ARBA" id="ARBA00010879"/>
    </source>
</evidence>
<dbReference type="Pfam" id="PF17921">
    <property type="entry name" value="Integrase_H2C2"/>
    <property type="match status" value="1"/>
</dbReference>
<organism evidence="15 16">
    <name type="scientific">Cirrhinus molitorella</name>
    <name type="common">mud carp</name>
    <dbReference type="NCBI Taxonomy" id="172907"/>
    <lineage>
        <taxon>Eukaryota</taxon>
        <taxon>Metazoa</taxon>
        <taxon>Chordata</taxon>
        <taxon>Craniata</taxon>
        <taxon>Vertebrata</taxon>
        <taxon>Euteleostomi</taxon>
        <taxon>Actinopterygii</taxon>
        <taxon>Neopterygii</taxon>
        <taxon>Teleostei</taxon>
        <taxon>Ostariophysi</taxon>
        <taxon>Cypriniformes</taxon>
        <taxon>Cyprinidae</taxon>
        <taxon>Labeoninae</taxon>
        <taxon>Labeonini</taxon>
        <taxon>Cirrhinus</taxon>
    </lineage>
</organism>
<evidence type="ECO:0000256" key="5">
    <source>
        <dbReference type="ARBA" id="ARBA00022722"/>
    </source>
</evidence>
<dbReference type="EMBL" id="JAYMGO010000019">
    <property type="protein sequence ID" value="KAL1255277.1"/>
    <property type="molecule type" value="Genomic_DNA"/>
</dbReference>
<evidence type="ECO:0000256" key="3">
    <source>
        <dbReference type="ARBA" id="ARBA00022679"/>
    </source>
</evidence>
<dbReference type="InterPro" id="IPR036397">
    <property type="entry name" value="RNaseH_sf"/>
</dbReference>
<reference evidence="15 16" key="1">
    <citation type="submission" date="2023-09" db="EMBL/GenBank/DDBJ databases">
        <authorList>
            <person name="Wang M."/>
        </authorList>
    </citation>
    <scope>NUCLEOTIDE SEQUENCE [LARGE SCALE GENOMIC DNA]</scope>
    <source>
        <strain evidence="15">GT-2023</strain>
        <tissue evidence="15">Liver</tissue>
    </source>
</reference>
<dbReference type="InterPro" id="IPR041577">
    <property type="entry name" value="RT_RNaseH_2"/>
</dbReference>
<dbReference type="PROSITE" id="PS00141">
    <property type="entry name" value="ASP_PROTEASE"/>
    <property type="match status" value="1"/>
</dbReference>
<evidence type="ECO:0000256" key="12">
    <source>
        <dbReference type="SAM" id="MobiDB-lite"/>
    </source>
</evidence>
<keyword evidence="10" id="KW-0695">RNA-directed DNA polymerase</keyword>
<dbReference type="InterPro" id="IPR001969">
    <property type="entry name" value="Aspartic_peptidase_AS"/>
</dbReference>
<keyword evidence="16" id="KW-1185">Reference proteome</keyword>
<evidence type="ECO:0000256" key="11">
    <source>
        <dbReference type="ARBA" id="ARBA00039658"/>
    </source>
</evidence>
<feature type="region of interest" description="Disordered" evidence="12">
    <location>
        <begin position="1278"/>
        <end position="1317"/>
    </location>
</feature>
<dbReference type="PANTHER" id="PTHR37984">
    <property type="entry name" value="PROTEIN CBG26694"/>
    <property type="match status" value="1"/>
</dbReference>
<evidence type="ECO:0000256" key="9">
    <source>
        <dbReference type="ARBA" id="ARBA00022908"/>
    </source>
</evidence>
<dbReference type="EC" id="3.1.26.4" evidence="2"/>
<dbReference type="SUPFAM" id="SSF56672">
    <property type="entry name" value="DNA/RNA polymerases"/>
    <property type="match status" value="1"/>
</dbReference>
<evidence type="ECO:0000313" key="15">
    <source>
        <dbReference type="EMBL" id="KAL1255277.1"/>
    </source>
</evidence>
<dbReference type="CDD" id="cd01647">
    <property type="entry name" value="RT_LTR"/>
    <property type="match status" value="1"/>
</dbReference>
<dbReference type="InterPro" id="IPR041588">
    <property type="entry name" value="Integrase_H2C2"/>
</dbReference>
<dbReference type="InterPro" id="IPR050951">
    <property type="entry name" value="Retrovirus_Pol_polyprotein"/>
</dbReference>
<keyword evidence="9" id="KW-0229">DNA integration</keyword>
<dbReference type="Gene3D" id="3.30.70.270">
    <property type="match status" value="2"/>
</dbReference>
<dbReference type="Pfam" id="PF17919">
    <property type="entry name" value="RT_RNaseH_2"/>
    <property type="match status" value="1"/>
</dbReference>
<evidence type="ECO:0000259" key="14">
    <source>
        <dbReference type="PROSITE" id="PS50994"/>
    </source>
</evidence>
<evidence type="ECO:0000256" key="8">
    <source>
        <dbReference type="ARBA" id="ARBA00022842"/>
    </source>
</evidence>
<evidence type="ECO:0000256" key="10">
    <source>
        <dbReference type="ARBA" id="ARBA00022918"/>
    </source>
</evidence>
<dbReference type="Gene3D" id="3.10.20.370">
    <property type="match status" value="1"/>
</dbReference>
<evidence type="ECO:0000313" key="16">
    <source>
        <dbReference type="Proteomes" id="UP001558613"/>
    </source>
</evidence>
<keyword evidence="3" id="KW-0808">Transferase</keyword>
<dbReference type="Pfam" id="PF00078">
    <property type="entry name" value="RVT_1"/>
    <property type="match status" value="1"/>
</dbReference>
<evidence type="ECO:0000259" key="13">
    <source>
        <dbReference type="PROSITE" id="PS50878"/>
    </source>
</evidence>
<comment type="caution">
    <text evidence="15">The sequence shown here is derived from an EMBL/GenBank/DDBJ whole genome shotgun (WGS) entry which is preliminary data.</text>
</comment>
<name>A0ABR3LQW3_9TELE</name>
<dbReference type="SUPFAM" id="SSF53098">
    <property type="entry name" value="Ribonuclease H-like"/>
    <property type="match status" value="1"/>
</dbReference>
<dbReference type="Gene3D" id="3.30.420.10">
    <property type="entry name" value="Ribonuclease H-like superfamily/Ribonuclease H"/>
    <property type="match status" value="1"/>
</dbReference>
<feature type="domain" description="Reverse transcriptase" evidence="13">
    <location>
        <begin position="357"/>
        <end position="536"/>
    </location>
</feature>
<evidence type="ECO:0000256" key="2">
    <source>
        <dbReference type="ARBA" id="ARBA00012180"/>
    </source>
</evidence>
<evidence type="ECO:0000256" key="7">
    <source>
        <dbReference type="ARBA" id="ARBA00022801"/>
    </source>
</evidence>
<gene>
    <name evidence="15" type="ORF">QQF64_013338</name>
</gene>
<feature type="region of interest" description="Disordered" evidence="12">
    <location>
        <begin position="598"/>
        <end position="617"/>
    </location>
</feature>
<dbReference type="InterPro" id="IPR043502">
    <property type="entry name" value="DNA/RNA_pol_sf"/>
</dbReference>
<dbReference type="PROSITE" id="PS50878">
    <property type="entry name" value="RT_POL"/>
    <property type="match status" value="1"/>
</dbReference>
<dbReference type="InterPro" id="IPR043128">
    <property type="entry name" value="Rev_trsase/Diguanyl_cyclase"/>
</dbReference>
<feature type="domain" description="Integrase catalytic" evidence="14">
    <location>
        <begin position="986"/>
        <end position="1144"/>
    </location>
</feature>
<dbReference type="Gene3D" id="1.10.340.70">
    <property type="match status" value="1"/>
</dbReference>
<dbReference type="InterPro" id="IPR000477">
    <property type="entry name" value="RT_dom"/>
</dbReference>
<accession>A0ABR3LQW3</accession>
<comment type="similarity">
    <text evidence="1">Belongs to the beta type-B retroviral polymerase family. HERV class-II K(HML-2) pol subfamily.</text>
</comment>
<evidence type="ECO:0000256" key="4">
    <source>
        <dbReference type="ARBA" id="ARBA00022695"/>
    </source>
</evidence>
<dbReference type="InterPro" id="IPR001584">
    <property type="entry name" value="Integrase_cat-core"/>
</dbReference>
<keyword evidence="6" id="KW-0255">Endonuclease</keyword>
<evidence type="ECO:0000256" key="6">
    <source>
        <dbReference type="ARBA" id="ARBA00022759"/>
    </source>
</evidence>
<keyword evidence="7" id="KW-0378">Hydrolase</keyword>
<proteinExistence type="inferred from homology"/>
<dbReference type="PROSITE" id="PS50994">
    <property type="entry name" value="INTEGRASE"/>
    <property type="match status" value="1"/>
</dbReference>
<dbReference type="Proteomes" id="UP001558613">
    <property type="component" value="Unassembled WGS sequence"/>
</dbReference>
<dbReference type="CDD" id="cd09274">
    <property type="entry name" value="RNase_HI_RT_Ty3"/>
    <property type="match status" value="1"/>
</dbReference>